<name>A0A354M161_9BACT</name>
<dbReference type="RefSeq" id="WP_009319245.1">
    <property type="nucleotide sequence ID" value="NZ_AP028032.1"/>
</dbReference>
<organism evidence="1 2">
    <name type="scientific">Coprobacter fastidiosus</name>
    <dbReference type="NCBI Taxonomy" id="1099853"/>
    <lineage>
        <taxon>Bacteria</taxon>
        <taxon>Pseudomonadati</taxon>
        <taxon>Bacteroidota</taxon>
        <taxon>Bacteroidia</taxon>
        <taxon>Bacteroidales</taxon>
        <taxon>Barnesiellaceae</taxon>
        <taxon>Coprobacter</taxon>
    </lineage>
</organism>
<reference evidence="1 2" key="1">
    <citation type="journal article" date="2018" name="Nat. Biotechnol.">
        <title>A standardized bacterial taxonomy based on genome phylogeny substantially revises the tree of life.</title>
        <authorList>
            <person name="Parks D.H."/>
            <person name="Chuvochina M."/>
            <person name="Waite D.W."/>
            <person name="Rinke C."/>
            <person name="Skarshewski A."/>
            <person name="Chaumeil P.A."/>
            <person name="Hugenholtz P."/>
        </authorList>
    </citation>
    <scope>NUCLEOTIDE SEQUENCE [LARGE SCALE GENOMIC DNA]</scope>
    <source>
        <strain evidence="1">UBA11482</strain>
    </source>
</reference>
<comment type="caution">
    <text evidence="1">The sequence shown here is derived from an EMBL/GenBank/DDBJ whole genome shotgun (WGS) entry which is preliminary data.</text>
</comment>
<dbReference type="InterPro" id="IPR016024">
    <property type="entry name" value="ARM-type_fold"/>
</dbReference>
<protein>
    <submittedName>
        <fullName evidence="1">Uncharacterized protein</fullName>
    </submittedName>
</protein>
<gene>
    <name evidence="1" type="ORF">DDY73_04535</name>
</gene>
<dbReference type="EMBL" id="DNWC01000059">
    <property type="protein sequence ID" value="HBJ08250.1"/>
    <property type="molecule type" value="Genomic_DNA"/>
</dbReference>
<proteinExistence type="predicted"/>
<accession>A0A354M161</accession>
<dbReference type="Proteomes" id="UP000262954">
    <property type="component" value="Unassembled WGS sequence"/>
</dbReference>
<evidence type="ECO:0000313" key="1">
    <source>
        <dbReference type="EMBL" id="HBJ08250.1"/>
    </source>
</evidence>
<sequence length="181" mass="21373">MEKVTDFRRLLSESLSRKIIDQIVTSVSRRPQEFIPLIQLTKDSEIKIAWRATWACEKLCKMYPEWFVPYYEQLIQELPDSPHDGIKRLRLSILYQLPVTGDFPVTLFDYCINHMLSPGESIAVQALCMKLAYKLCMQEQELLRELKVYLENAEPEYYSVGVRCTRKNILKRINSLHKKEK</sequence>
<dbReference type="GeneID" id="92927990"/>
<evidence type="ECO:0000313" key="2">
    <source>
        <dbReference type="Proteomes" id="UP000262954"/>
    </source>
</evidence>
<dbReference type="SUPFAM" id="SSF48371">
    <property type="entry name" value="ARM repeat"/>
    <property type="match status" value="1"/>
</dbReference>
<dbReference type="AlphaFoldDB" id="A0A354M161"/>